<sequence length="57" mass="6321">MDRSSQMALGWLKLCRGRIHGVSCRGNQISFCKFAIQALEPALVSSRQIEAGWQAIT</sequence>
<comment type="caution">
    <text evidence="1">The sequence shown here is derived from an EMBL/GenBank/DDBJ whole genome shotgun (WGS) entry which is preliminary data.</text>
</comment>
<dbReference type="EMBL" id="CM031825">
    <property type="protein sequence ID" value="KAG6734086.1"/>
    <property type="molecule type" value="Genomic_DNA"/>
</dbReference>
<protein>
    <submittedName>
        <fullName evidence="1">Uncharacterized protein</fullName>
    </submittedName>
</protein>
<reference evidence="1" key="1">
    <citation type="submission" date="2021-01" db="EMBL/GenBank/DDBJ databases">
        <authorList>
            <person name="Lovell J.T."/>
            <person name="Bentley N."/>
            <person name="Bhattarai G."/>
            <person name="Jenkins J.W."/>
            <person name="Sreedasyam A."/>
            <person name="Alarcon Y."/>
            <person name="Bock C."/>
            <person name="Boston L."/>
            <person name="Carlson J."/>
            <person name="Cervantes K."/>
            <person name="Clermont K."/>
            <person name="Krom N."/>
            <person name="Kubenka K."/>
            <person name="Mamidi S."/>
            <person name="Mattison C."/>
            <person name="Monteros M."/>
            <person name="Pisani C."/>
            <person name="Plott C."/>
            <person name="Rajasekar S."/>
            <person name="Rhein H.S."/>
            <person name="Rohla C."/>
            <person name="Song M."/>
            <person name="Hilaire R.S."/>
            <person name="Shu S."/>
            <person name="Wells L."/>
            <person name="Wang X."/>
            <person name="Webber J."/>
            <person name="Heerema R.J."/>
            <person name="Klein P."/>
            <person name="Conner P."/>
            <person name="Grauke L."/>
            <person name="Grimwood J."/>
            <person name="Schmutz J."/>
            <person name="Randall J.J."/>
        </authorList>
    </citation>
    <scope>NUCLEOTIDE SEQUENCE</scope>
    <source>
        <tissue evidence="1">Leaf</tissue>
    </source>
</reference>
<dbReference type="Proteomes" id="UP000811246">
    <property type="component" value="Chromosome 1"/>
</dbReference>
<evidence type="ECO:0000313" key="1">
    <source>
        <dbReference type="EMBL" id="KAG6734086.1"/>
    </source>
</evidence>
<accession>A0A922G4T2</accession>
<dbReference type="AlphaFoldDB" id="A0A922G4T2"/>
<organism evidence="1 2">
    <name type="scientific">Carya illinoinensis</name>
    <name type="common">Pecan</name>
    <dbReference type="NCBI Taxonomy" id="32201"/>
    <lineage>
        <taxon>Eukaryota</taxon>
        <taxon>Viridiplantae</taxon>
        <taxon>Streptophyta</taxon>
        <taxon>Embryophyta</taxon>
        <taxon>Tracheophyta</taxon>
        <taxon>Spermatophyta</taxon>
        <taxon>Magnoliopsida</taxon>
        <taxon>eudicotyledons</taxon>
        <taxon>Gunneridae</taxon>
        <taxon>Pentapetalae</taxon>
        <taxon>rosids</taxon>
        <taxon>fabids</taxon>
        <taxon>Fagales</taxon>
        <taxon>Juglandaceae</taxon>
        <taxon>Carya</taxon>
    </lineage>
</organism>
<evidence type="ECO:0000313" key="2">
    <source>
        <dbReference type="Proteomes" id="UP000811246"/>
    </source>
</evidence>
<proteinExistence type="predicted"/>
<name>A0A922G4T2_CARIL</name>
<gene>
    <name evidence="1" type="ORF">I3842_01G255600</name>
</gene>